<evidence type="ECO:0000313" key="3">
    <source>
        <dbReference type="Proteomes" id="UP000042958"/>
    </source>
</evidence>
<dbReference type="EMBL" id="CDHK01000011">
    <property type="protein sequence ID" value="CEJ61401.1"/>
    <property type="molecule type" value="Genomic_DNA"/>
</dbReference>
<keyword evidence="3" id="KW-1185">Reference proteome</keyword>
<reference evidence="3" key="1">
    <citation type="journal article" date="2015" name="Genome Announc.">
        <title>Draft genome sequence of the fungus Penicillium brasilianum MG11.</title>
        <authorList>
            <person name="Horn F."/>
            <person name="Linde J."/>
            <person name="Mattern D.J."/>
            <person name="Walther G."/>
            <person name="Guthke R."/>
            <person name="Brakhage A.A."/>
            <person name="Valiante V."/>
        </authorList>
    </citation>
    <scope>NUCLEOTIDE SEQUENCE [LARGE SCALE GENOMIC DNA]</scope>
    <source>
        <strain evidence="3">MG11</strain>
    </source>
</reference>
<dbReference type="OrthoDB" id="5403747at2759"/>
<name>A0A0F7TZL5_PENBI</name>
<dbReference type="AlphaFoldDB" id="A0A0F7TZL5"/>
<feature type="compositionally biased region" description="Basic and acidic residues" evidence="1">
    <location>
        <begin position="119"/>
        <end position="128"/>
    </location>
</feature>
<dbReference type="Proteomes" id="UP000042958">
    <property type="component" value="Unassembled WGS sequence"/>
</dbReference>
<organism evidence="2 3">
    <name type="scientific">Penicillium brasilianum</name>
    <dbReference type="NCBI Taxonomy" id="104259"/>
    <lineage>
        <taxon>Eukaryota</taxon>
        <taxon>Fungi</taxon>
        <taxon>Dikarya</taxon>
        <taxon>Ascomycota</taxon>
        <taxon>Pezizomycotina</taxon>
        <taxon>Eurotiomycetes</taxon>
        <taxon>Eurotiomycetidae</taxon>
        <taxon>Eurotiales</taxon>
        <taxon>Aspergillaceae</taxon>
        <taxon>Penicillium</taxon>
    </lineage>
</organism>
<evidence type="ECO:0000256" key="1">
    <source>
        <dbReference type="SAM" id="MobiDB-lite"/>
    </source>
</evidence>
<feature type="region of interest" description="Disordered" evidence="1">
    <location>
        <begin position="69"/>
        <end position="128"/>
    </location>
</feature>
<sequence>MASNRASAKALGLTEKEMTVLLYGILCPSPNGSRSPVHYEKLARELGYTYFSIKVVYGNARRKLVRETGITPATRGSAPDSSGGCAVDLGGTASAAADEEEKGQTSKRQKVRRTTRKRNASEMDDGRE</sequence>
<feature type="compositionally biased region" description="Basic residues" evidence="1">
    <location>
        <begin position="105"/>
        <end position="118"/>
    </location>
</feature>
<gene>
    <name evidence="2" type="ORF">PMG11_09936</name>
</gene>
<accession>A0A0F7TZL5</accession>
<evidence type="ECO:0000313" key="2">
    <source>
        <dbReference type="EMBL" id="CEJ61401.1"/>
    </source>
</evidence>
<protein>
    <submittedName>
        <fullName evidence="2">Uncharacterized protein</fullName>
    </submittedName>
</protein>
<proteinExistence type="predicted"/>